<feature type="transmembrane region" description="Helical" evidence="1">
    <location>
        <begin position="135"/>
        <end position="162"/>
    </location>
</feature>
<dbReference type="InterPro" id="IPR051784">
    <property type="entry name" value="Nod_factor_ABC_transporter"/>
</dbReference>
<feature type="transmembrane region" description="Helical" evidence="1">
    <location>
        <begin position="100"/>
        <end position="123"/>
    </location>
</feature>
<feature type="transmembrane region" description="Helical" evidence="1">
    <location>
        <begin position="169"/>
        <end position="190"/>
    </location>
</feature>
<dbReference type="AlphaFoldDB" id="A0A2Y9B7V3"/>
<keyword evidence="1" id="KW-0812">Transmembrane</keyword>
<organism evidence="2 3">
    <name type="scientific">Faecalicatena orotica</name>
    <dbReference type="NCBI Taxonomy" id="1544"/>
    <lineage>
        <taxon>Bacteria</taxon>
        <taxon>Bacillati</taxon>
        <taxon>Bacillota</taxon>
        <taxon>Clostridia</taxon>
        <taxon>Lachnospirales</taxon>
        <taxon>Lachnospiraceae</taxon>
        <taxon>Faecalicatena</taxon>
    </lineage>
</organism>
<evidence type="ECO:0000313" key="2">
    <source>
        <dbReference type="EMBL" id="PWJ32092.1"/>
    </source>
</evidence>
<accession>A0A2Y9B7V3</accession>
<evidence type="ECO:0000256" key="1">
    <source>
        <dbReference type="SAM" id="Phobius"/>
    </source>
</evidence>
<feature type="transmembrane region" description="Helical" evidence="1">
    <location>
        <begin position="20"/>
        <end position="39"/>
    </location>
</feature>
<dbReference type="EMBL" id="QGDL01000001">
    <property type="protein sequence ID" value="PWJ32092.1"/>
    <property type="molecule type" value="Genomic_DNA"/>
</dbReference>
<comment type="caution">
    <text evidence="2">The sequence shown here is derived from an EMBL/GenBank/DDBJ whole genome shotgun (WGS) entry which is preliminary data.</text>
</comment>
<dbReference type="PANTHER" id="PTHR43229:SF6">
    <property type="entry name" value="ABC-TYPE MULTIDRUG TRANSPORT SYSTEM, PERMEASE COMPONENT"/>
    <property type="match status" value="1"/>
</dbReference>
<sequence length="253" mass="28648">MRIIYYEFKMDFLRTIRYKMGIVSDIVVFTILLCFFYISNTGASFQKVYGTNNYKTLLLLGYIAWTLAVSAISTIGNQITSELQRGTLFFKLNCKLPLQIVYIGDLVSASIIQLFIIFIYSIVTHFAFGVDYFVSPAVLVSLIICTFGMYGIGLIVAGLSIYFKRIGSIIFLIQLFLLFVTNTVPTASIITNVSKILPLTMCNTVLRLSFSNENIYSSFVLLLLTSIFWFALGYIVFGLFIKFSKKKGNLLLY</sequence>
<dbReference type="RefSeq" id="WP_181368547.1">
    <property type="nucleotide sequence ID" value="NZ_BAAACK010000007.1"/>
</dbReference>
<dbReference type="PANTHER" id="PTHR43229">
    <property type="entry name" value="NODULATION PROTEIN J"/>
    <property type="match status" value="1"/>
</dbReference>
<feature type="transmembrane region" description="Helical" evidence="1">
    <location>
        <begin position="59"/>
        <end position="79"/>
    </location>
</feature>
<keyword evidence="3" id="KW-1185">Reference proteome</keyword>
<protein>
    <submittedName>
        <fullName evidence="2">ABC-2 type transport system permease protein</fullName>
    </submittedName>
</protein>
<feature type="transmembrane region" description="Helical" evidence="1">
    <location>
        <begin position="215"/>
        <end position="241"/>
    </location>
</feature>
<keyword evidence="1" id="KW-1133">Transmembrane helix</keyword>
<name>A0A2Y9B7V3_9FIRM</name>
<gene>
    <name evidence="2" type="ORF">A8806_101380</name>
</gene>
<proteinExistence type="predicted"/>
<dbReference type="Proteomes" id="UP000245845">
    <property type="component" value="Unassembled WGS sequence"/>
</dbReference>
<evidence type="ECO:0000313" key="3">
    <source>
        <dbReference type="Proteomes" id="UP000245845"/>
    </source>
</evidence>
<reference evidence="2 3" key="1">
    <citation type="submission" date="2018-05" db="EMBL/GenBank/DDBJ databases">
        <title>The Hungate 1000. A catalogue of reference genomes from the rumen microbiome.</title>
        <authorList>
            <person name="Kelly W."/>
        </authorList>
    </citation>
    <scope>NUCLEOTIDE SEQUENCE [LARGE SCALE GENOMIC DNA]</scope>
    <source>
        <strain evidence="2 3">NLAE-zl-C242</strain>
    </source>
</reference>
<keyword evidence="1" id="KW-0472">Membrane</keyword>